<dbReference type="EnsemblBacteria" id="ADF62058">
    <property type="protein sequence ID" value="ADF62058"/>
    <property type="gene ID" value="ECL_02515"/>
</dbReference>
<dbReference type="HOGENOM" id="CLU_044951_2_0_6"/>
<feature type="domain" description="EAL" evidence="1">
    <location>
        <begin position="1"/>
        <end position="206"/>
    </location>
</feature>
<dbReference type="InterPro" id="IPR001633">
    <property type="entry name" value="EAL_dom"/>
</dbReference>
<dbReference type="InterPro" id="IPR013976">
    <property type="entry name" value="HDOD"/>
</dbReference>
<proteinExistence type="predicted"/>
<accession>A0A0H3CNC2</accession>
<sequence length="409" mass="46706">MYGFIARQPIFNPDMNTVAYELLFRDGMANRFPDVSAEYATSRMISDHFLSVPSQRIAGTQTLFINFPSRMVIDRSGEALDKESVVIEILEDAVPGEALLQAVKEMNAHGYRFALDDFTLAPEWDRFLPYISVLKFDVRNYTLAQIQDYLHTRKNLTRHIKYLAEKVETKEEFKRYRDAGFSLFQGYFFCRPEVIKYKRLSQNQLAIFRLQMEVGRNKPDFRIIESLIKTDLTLSYKIMRYMKHTAFKHVGACNFSKLTLSEVLRYLGENQLRRFVAVVVLASAGNDTVDELYPLSMMRGKFCELIAEKMPAPGLAENAFMCGLFSLLDTLLELPMAELMKQIAVPQAVSQALCHQEGVLADMVTLCRHYEQQEWEEAARIANGLGLSDDDVVDAMRTATIWAGENAAG</sequence>
<keyword evidence="4" id="KW-1185">Reference proteome</keyword>
<evidence type="ECO:0000259" key="1">
    <source>
        <dbReference type="PROSITE" id="PS50883"/>
    </source>
</evidence>
<gene>
    <name evidence="3" type="ordered locus">ECL_02515</name>
</gene>
<dbReference type="STRING" id="716541.ECL_02515"/>
<dbReference type="OrthoDB" id="9804751at2"/>
<dbReference type="PANTHER" id="PTHR33525:SF4">
    <property type="entry name" value="CYCLIC DI-GMP PHOSPHODIESTERASE CDGJ"/>
    <property type="match status" value="1"/>
</dbReference>
<dbReference type="RefSeq" id="WP_013097093.1">
    <property type="nucleotide sequence ID" value="NC_014121.1"/>
</dbReference>
<dbReference type="PROSITE" id="PS51833">
    <property type="entry name" value="HDOD"/>
    <property type="match status" value="1"/>
</dbReference>
<reference evidence="3 4" key="1">
    <citation type="journal article" date="2010" name="J. Bacteriol.">
        <title>Complete genome sequence of Enterobacter cloacae subsp. cloacae type strain ATCC 13047.</title>
        <authorList>
            <person name="Ren Y."/>
            <person name="Ren Y."/>
            <person name="Zhou Z."/>
            <person name="Guo X."/>
            <person name="Li Y."/>
            <person name="Feng L."/>
            <person name="Wang L."/>
        </authorList>
    </citation>
    <scope>NUCLEOTIDE SEQUENCE [LARGE SCALE GENOMIC DNA]</scope>
    <source>
        <strain evidence="4">ATCC 13047 / DSM 30054 / NBRC 13535 / NCTC 10005 / WDCM 00083 / NCDC 279-56</strain>
    </source>
</reference>
<dbReference type="PANTHER" id="PTHR33525">
    <property type="match status" value="1"/>
</dbReference>
<dbReference type="KEGG" id="enc:ECL_02515"/>
<evidence type="ECO:0000259" key="2">
    <source>
        <dbReference type="PROSITE" id="PS51833"/>
    </source>
</evidence>
<organism evidence="3 4">
    <name type="scientific">Enterobacter cloacae subsp. cloacae (strain ATCC 13047 / DSM 30054 / NBRC 13535 / NCTC 10005 / WDCM 00083 / NCDC 279-56)</name>
    <dbReference type="NCBI Taxonomy" id="716541"/>
    <lineage>
        <taxon>Bacteria</taxon>
        <taxon>Pseudomonadati</taxon>
        <taxon>Pseudomonadota</taxon>
        <taxon>Gammaproteobacteria</taxon>
        <taxon>Enterobacterales</taxon>
        <taxon>Enterobacteriaceae</taxon>
        <taxon>Enterobacter</taxon>
        <taxon>Enterobacter cloacae complex</taxon>
    </lineage>
</organism>
<dbReference type="InterPro" id="IPR035919">
    <property type="entry name" value="EAL_sf"/>
</dbReference>
<protein>
    <submittedName>
        <fullName evidence="3">Diguanylate phosphodiesterase</fullName>
    </submittedName>
</protein>
<dbReference type="Pfam" id="PF08668">
    <property type="entry name" value="HDOD"/>
    <property type="match status" value="1"/>
</dbReference>
<dbReference type="SUPFAM" id="SSF109604">
    <property type="entry name" value="HD-domain/PDEase-like"/>
    <property type="match status" value="1"/>
</dbReference>
<dbReference type="Proteomes" id="UP000002363">
    <property type="component" value="Chromosome"/>
</dbReference>
<dbReference type="Gene3D" id="1.10.3210.10">
    <property type="entry name" value="Hypothetical protein af1432"/>
    <property type="match status" value="1"/>
</dbReference>
<dbReference type="eggNOG" id="COG3434">
    <property type="taxonomic scope" value="Bacteria"/>
</dbReference>
<dbReference type="AlphaFoldDB" id="A0A0H3CNC2"/>
<dbReference type="PROSITE" id="PS50883">
    <property type="entry name" value="EAL"/>
    <property type="match status" value="1"/>
</dbReference>
<dbReference type="InterPro" id="IPR052340">
    <property type="entry name" value="RNase_Y/CdgJ"/>
</dbReference>
<dbReference type="InterPro" id="IPR014408">
    <property type="entry name" value="dGMP_Pdiesterase_EAL/HD-GYP"/>
</dbReference>
<dbReference type="EMBL" id="CP001918">
    <property type="protein sequence ID" value="ADF62058.1"/>
    <property type="molecule type" value="Genomic_DNA"/>
</dbReference>
<dbReference type="SUPFAM" id="SSF141868">
    <property type="entry name" value="EAL domain-like"/>
    <property type="match status" value="1"/>
</dbReference>
<feature type="domain" description="HDOD" evidence="2">
    <location>
        <begin position="200"/>
        <end position="391"/>
    </location>
</feature>
<name>A0A0H3CNC2_ENTCC</name>
<dbReference type="PATRIC" id="fig|716541.4.peg.2690"/>
<dbReference type="Gene3D" id="3.20.20.450">
    <property type="entry name" value="EAL domain"/>
    <property type="match status" value="1"/>
</dbReference>
<evidence type="ECO:0000313" key="4">
    <source>
        <dbReference type="Proteomes" id="UP000002363"/>
    </source>
</evidence>
<evidence type="ECO:0000313" key="3">
    <source>
        <dbReference type="EMBL" id="ADF62058.1"/>
    </source>
</evidence>
<dbReference type="PIRSF" id="PIRSF003180">
    <property type="entry name" value="DiGMPpdiest_YuxH"/>
    <property type="match status" value="1"/>
</dbReference>